<gene>
    <name evidence="6" type="ORF">SCUCBS95973_006596</name>
</gene>
<dbReference type="Pfam" id="PF02666">
    <property type="entry name" value="PS_Dcarbxylase"/>
    <property type="match status" value="1"/>
</dbReference>
<organism evidence="6 7">
    <name type="scientific">Sporothrix curviconia</name>
    <dbReference type="NCBI Taxonomy" id="1260050"/>
    <lineage>
        <taxon>Eukaryota</taxon>
        <taxon>Fungi</taxon>
        <taxon>Dikarya</taxon>
        <taxon>Ascomycota</taxon>
        <taxon>Pezizomycotina</taxon>
        <taxon>Sordariomycetes</taxon>
        <taxon>Sordariomycetidae</taxon>
        <taxon>Ophiostomatales</taxon>
        <taxon>Ophiostomataceae</taxon>
        <taxon>Sporothrix</taxon>
    </lineage>
</organism>
<dbReference type="InterPro" id="IPR003817">
    <property type="entry name" value="PS_Dcarbxylase"/>
</dbReference>
<accession>A0ABP0C7I0</accession>
<dbReference type="InterPro" id="IPR058334">
    <property type="entry name" value="DUF8021"/>
</dbReference>
<dbReference type="EMBL" id="CAWUHB010000040">
    <property type="protein sequence ID" value="CAK7227597.1"/>
    <property type="molecule type" value="Genomic_DNA"/>
</dbReference>
<evidence type="ECO:0008006" key="8">
    <source>
        <dbReference type="Google" id="ProtNLM"/>
    </source>
</evidence>
<dbReference type="Pfam" id="PF12588">
    <property type="entry name" value="PSDC"/>
    <property type="match status" value="1"/>
</dbReference>
<evidence type="ECO:0000259" key="4">
    <source>
        <dbReference type="Pfam" id="PF12588"/>
    </source>
</evidence>
<feature type="signal peptide" evidence="3">
    <location>
        <begin position="1"/>
        <end position="16"/>
    </location>
</feature>
<dbReference type="Proteomes" id="UP001642405">
    <property type="component" value="Unassembled WGS sequence"/>
</dbReference>
<reference evidence="6 7" key="1">
    <citation type="submission" date="2024-01" db="EMBL/GenBank/DDBJ databases">
        <authorList>
            <person name="Allen C."/>
            <person name="Tagirdzhanova G."/>
        </authorList>
    </citation>
    <scope>NUCLEOTIDE SEQUENCE [LARGE SCALE GENOMIC DNA]</scope>
</reference>
<keyword evidence="7" id="KW-1185">Reference proteome</keyword>
<dbReference type="PANTHER" id="PTHR10067:SF9">
    <property type="entry name" value="PHOSPHATIDYLSERINE DECARBOXYLASE FAMILY PROTEIN (AFU_ORTHOLOGUE AFUA_7G01730)"/>
    <property type="match status" value="1"/>
</dbReference>
<proteinExistence type="predicted"/>
<feature type="domain" description="DUF8021" evidence="5">
    <location>
        <begin position="169"/>
        <end position="272"/>
    </location>
</feature>
<keyword evidence="1" id="KW-0210">Decarboxylase</keyword>
<dbReference type="Pfam" id="PF26061">
    <property type="entry name" value="DUF8021"/>
    <property type="match status" value="1"/>
</dbReference>
<evidence type="ECO:0000256" key="3">
    <source>
        <dbReference type="SAM" id="SignalP"/>
    </source>
</evidence>
<comment type="caution">
    <text evidence="6">The sequence shown here is derived from an EMBL/GenBank/DDBJ whole genome shotgun (WGS) entry which is preliminary data.</text>
</comment>
<evidence type="ECO:0000259" key="5">
    <source>
        <dbReference type="Pfam" id="PF26061"/>
    </source>
</evidence>
<evidence type="ECO:0000256" key="2">
    <source>
        <dbReference type="ARBA" id="ARBA00023239"/>
    </source>
</evidence>
<feature type="chain" id="PRO_5046022740" description="L-tryptophan decarboxylase PsiD-like domain-containing protein" evidence="3">
    <location>
        <begin position="17"/>
        <end position="708"/>
    </location>
</feature>
<evidence type="ECO:0000313" key="7">
    <source>
        <dbReference type="Proteomes" id="UP001642405"/>
    </source>
</evidence>
<keyword evidence="2" id="KW-0456">Lyase</keyword>
<dbReference type="PANTHER" id="PTHR10067">
    <property type="entry name" value="PHOSPHATIDYLSERINE DECARBOXYLASE"/>
    <property type="match status" value="1"/>
</dbReference>
<protein>
    <recommendedName>
        <fullName evidence="8">L-tryptophan decarboxylase PsiD-like domain-containing protein</fullName>
    </recommendedName>
</protein>
<feature type="domain" description="L-tryptophan decarboxylase PsiD-like" evidence="4">
    <location>
        <begin position="306"/>
        <end position="443"/>
    </location>
</feature>
<name>A0ABP0C7I0_9PEZI</name>
<evidence type="ECO:0000313" key="6">
    <source>
        <dbReference type="EMBL" id="CAK7227597.1"/>
    </source>
</evidence>
<keyword evidence="3" id="KW-0732">Signal</keyword>
<evidence type="ECO:0000256" key="1">
    <source>
        <dbReference type="ARBA" id="ARBA00022793"/>
    </source>
</evidence>
<sequence>MIKAVVALAFAAGGHAVPLGQAGLDSSPCNQTAMSAAADAYITAQTAGHLAPLLTATAANWTYMENNKRIDVADSSAVSSIILAKALKVDHRRTNYDLTACATYTELVSASDPANPYVIGTQIRHAGDGRVVSVDSIVSTTGAWLFDATKTLEHVLQENWTTIVPASARDARSVLQAAGDAYLDMWSNATASAAIPWGTPCTRLEGSAYTGHNRPDDSCKAGIPSNHNQAPNTHRRYVIDEAMGSVSVFCVWGHMMNAADSHELRLEHGKLRPGSWLPADHRVQHEWLRKTVEHIDSKPKREALIPVLQEFKEFIETTPRVYMYFTSMWDEVPHRSVYQHDPTGGRQIRDYVHMLDVLNHSFGRAPEWTDAAQSVGMVGVPLCAIFDYAMGTPSGHAAFLDPDVNRMLKKVLNVWGKYLTTPASAEVLGDHNAGWFGKVGIKDLMEVANAPYKTDHKFEDMYVCDPTAKYYGYKSWDDFFTRQVRDEVRPIAEPKDNAIVNNACESRTFDVARKAKLRDKFWIKGQPYSILDMLAHDPLAQQFGGATVYQAFLSALSYHRWHAPVSGTIKRAFVQDGTYFSEPLFEGQEGARGHDIDAKGISVAQGYLTALATRAVVFIEADNPDIGLMAFIGVGMDEVSTCAIGVKEGQHINKGEELGMFHFGGSSHVLLFREGVQIEGFPKPGPNVNVPVRSAIAHVTGYVEPKHK</sequence>
<dbReference type="InterPro" id="IPR022237">
    <property type="entry name" value="PsiD-like"/>
</dbReference>